<reference evidence="1" key="1">
    <citation type="submission" date="2018-05" db="EMBL/GenBank/DDBJ databases">
        <authorList>
            <person name="Lanie J.A."/>
            <person name="Ng W.-L."/>
            <person name="Kazmierczak K.M."/>
            <person name="Andrzejewski T.M."/>
            <person name="Davidsen T.M."/>
            <person name="Wayne K.J."/>
            <person name="Tettelin H."/>
            <person name="Glass J.I."/>
            <person name="Rusch D."/>
            <person name="Podicherti R."/>
            <person name="Tsui H.-C.T."/>
            <person name="Winkler M.E."/>
        </authorList>
    </citation>
    <scope>NUCLEOTIDE SEQUENCE</scope>
</reference>
<protein>
    <submittedName>
        <fullName evidence="1">Uncharacterized protein</fullName>
    </submittedName>
</protein>
<evidence type="ECO:0000313" key="1">
    <source>
        <dbReference type="EMBL" id="SVB90855.1"/>
    </source>
</evidence>
<organism evidence="1">
    <name type="scientific">marine metagenome</name>
    <dbReference type="NCBI Taxonomy" id="408172"/>
    <lineage>
        <taxon>unclassified sequences</taxon>
        <taxon>metagenomes</taxon>
        <taxon>ecological metagenomes</taxon>
    </lineage>
</organism>
<accession>A0A382HUR0</accession>
<sequence length="89" mass="9958">MAPYILEKDRIFNDSAKIPAKLLLITAVLPPDWIIKALEDFIGYVVNAVMIEFNITSVNPNIIKNSLCITEKPTYIGMIETIYVVKAAC</sequence>
<proteinExistence type="predicted"/>
<dbReference type="AlphaFoldDB" id="A0A382HUR0"/>
<name>A0A382HUR0_9ZZZZ</name>
<gene>
    <name evidence="1" type="ORF">METZ01_LOCUS243709</name>
</gene>
<dbReference type="EMBL" id="UINC01063329">
    <property type="protein sequence ID" value="SVB90855.1"/>
    <property type="molecule type" value="Genomic_DNA"/>
</dbReference>